<dbReference type="EnsemblMetazoa" id="RPRC010764-RA">
    <property type="protein sequence ID" value="RPRC010764-PA"/>
    <property type="gene ID" value="RPRC010764"/>
</dbReference>
<dbReference type="Proteomes" id="UP000015103">
    <property type="component" value="Unassembled WGS sequence"/>
</dbReference>
<dbReference type="InParanoid" id="T1I395"/>
<dbReference type="AlphaFoldDB" id="T1I395"/>
<proteinExistence type="predicted"/>
<dbReference type="VEuPathDB" id="VectorBase:RPRC010764"/>
<organism evidence="1 2">
    <name type="scientific">Rhodnius prolixus</name>
    <name type="common">Triatomid bug</name>
    <dbReference type="NCBI Taxonomy" id="13249"/>
    <lineage>
        <taxon>Eukaryota</taxon>
        <taxon>Metazoa</taxon>
        <taxon>Ecdysozoa</taxon>
        <taxon>Arthropoda</taxon>
        <taxon>Hexapoda</taxon>
        <taxon>Insecta</taxon>
        <taxon>Pterygota</taxon>
        <taxon>Neoptera</taxon>
        <taxon>Paraneoptera</taxon>
        <taxon>Hemiptera</taxon>
        <taxon>Heteroptera</taxon>
        <taxon>Panheteroptera</taxon>
        <taxon>Cimicomorpha</taxon>
        <taxon>Reduviidae</taxon>
        <taxon>Triatominae</taxon>
        <taxon>Rhodnius</taxon>
    </lineage>
</organism>
<dbReference type="HOGENOM" id="CLU_1290407_0_0_1"/>
<protein>
    <submittedName>
        <fullName evidence="1">Uncharacterized protein</fullName>
    </submittedName>
</protein>
<accession>T1I395</accession>
<keyword evidence="2" id="KW-1185">Reference proteome</keyword>
<name>T1I395_RHOPR</name>
<evidence type="ECO:0000313" key="1">
    <source>
        <dbReference type="EnsemblMetazoa" id="RPRC010764-PA"/>
    </source>
</evidence>
<reference evidence="1" key="1">
    <citation type="submission" date="2015-05" db="UniProtKB">
        <authorList>
            <consortium name="EnsemblMetazoa"/>
        </authorList>
    </citation>
    <scope>IDENTIFICATION</scope>
</reference>
<evidence type="ECO:0000313" key="2">
    <source>
        <dbReference type="Proteomes" id="UP000015103"/>
    </source>
</evidence>
<sequence>MQKKKKNKAIKDTKKSLLINDFWGDDEECPWCTFAEECEEPNPAVLTARQQFTEPCLKQANYDISKTQKLKSPLLEFDQKMKQLMQLGKPSSAQSVAVSETAAPERPTLMQRLASQPFRTVRNIQQKIQMNNIYVEDYPLFEALGHITDAEELMKFEGALRAAELATRNAPPEEVEAAAVKGASAYRAQVTQSVNIQKNNLVEVVGYMGITRPQ</sequence>
<dbReference type="EMBL" id="ACPB03010505">
    <property type="status" value="NOT_ANNOTATED_CDS"/>
    <property type="molecule type" value="Genomic_DNA"/>
</dbReference>